<dbReference type="Proteomes" id="UP001614391">
    <property type="component" value="Unassembled WGS sequence"/>
</dbReference>
<dbReference type="RefSeq" id="WP_399611277.1">
    <property type="nucleotide sequence ID" value="NZ_JBITYT010000002.1"/>
</dbReference>
<evidence type="ECO:0000256" key="5">
    <source>
        <dbReference type="ARBA" id="ARBA00022801"/>
    </source>
</evidence>
<evidence type="ECO:0000313" key="11">
    <source>
        <dbReference type="Proteomes" id="UP001614391"/>
    </source>
</evidence>
<evidence type="ECO:0000256" key="8">
    <source>
        <dbReference type="HAMAP-Rule" id="MF_00265"/>
    </source>
</evidence>
<name>A0ABW8CMV5_STRBI</name>
<dbReference type="InterPro" id="IPR002716">
    <property type="entry name" value="PIN_dom"/>
</dbReference>
<proteinExistence type="inferred from homology"/>
<dbReference type="EC" id="3.1.-.-" evidence="8"/>
<evidence type="ECO:0000256" key="2">
    <source>
        <dbReference type="ARBA" id="ARBA00022649"/>
    </source>
</evidence>
<evidence type="ECO:0000259" key="9">
    <source>
        <dbReference type="Pfam" id="PF01850"/>
    </source>
</evidence>
<dbReference type="SUPFAM" id="SSF88723">
    <property type="entry name" value="PIN domain-like"/>
    <property type="match status" value="1"/>
</dbReference>
<evidence type="ECO:0000313" key="10">
    <source>
        <dbReference type="EMBL" id="MFI9118874.1"/>
    </source>
</evidence>
<keyword evidence="3 8" id="KW-0540">Nuclease</keyword>
<comment type="cofactor">
    <cofactor evidence="1 8">
        <name>Mg(2+)</name>
        <dbReference type="ChEBI" id="CHEBI:18420"/>
    </cofactor>
</comment>
<protein>
    <recommendedName>
        <fullName evidence="8">Ribonuclease VapC</fullName>
        <shortName evidence="8">RNase VapC</shortName>
        <ecNumber evidence="8">3.1.-.-</ecNumber>
    </recommendedName>
    <alternativeName>
        <fullName evidence="8">Toxin VapC</fullName>
    </alternativeName>
</protein>
<comment type="similarity">
    <text evidence="7 8">Belongs to the PINc/VapC protein family.</text>
</comment>
<evidence type="ECO:0000256" key="4">
    <source>
        <dbReference type="ARBA" id="ARBA00022723"/>
    </source>
</evidence>
<keyword evidence="4 8" id="KW-0479">Metal-binding</keyword>
<accession>A0ABW8CMV5</accession>
<reference evidence="10 11" key="1">
    <citation type="submission" date="2024-10" db="EMBL/GenBank/DDBJ databases">
        <title>The Natural Products Discovery Center: Release of the First 8490 Sequenced Strains for Exploring Actinobacteria Biosynthetic Diversity.</title>
        <authorList>
            <person name="Kalkreuter E."/>
            <person name="Kautsar S.A."/>
            <person name="Yang D."/>
            <person name="Bader C.D."/>
            <person name="Teijaro C.N."/>
            <person name="Fluegel L."/>
            <person name="Davis C.M."/>
            <person name="Simpson J.R."/>
            <person name="Lauterbach L."/>
            <person name="Steele A.D."/>
            <person name="Gui C."/>
            <person name="Meng S."/>
            <person name="Li G."/>
            <person name="Viehrig K."/>
            <person name="Ye F."/>
            <person name="Su P."/>
            <person name="Kiefer A.F."/>
            <person name="Nichols A."/>
            <person name="Cepeda A.J."/>
            <person name="Yan W."/>
            <person name="Fan B."/>
            <person name="Jiang Y."/>
            <person name="Adhikari A."/>
            <person name="Zheng C.-J."/>
            <person name="Schuster L."/>
            <person name="Cowan T.M."/>
            <person name="Smanski M.J."/>
            <person name="Chevrette M.G."/>
            <person name="De Carvalho L.P.S."/>
            <person name="Shen B."/>
        </authorList>
    </citation>
    <scope>NUCLEOTIDE SEQUENCE [LARGE SCALE GENOMIC DNA]</scope>
    <source>
        <strain evidence="10 11">NPDC053346</strain>
    </source>
</reference>
<keyword evidence="2 8" id="KW-1277">Toxin-antitoxin system</keyword>
<keyword evidence="8" id="KW-0800">Toxin</keyword>
<dbReference type="PANTHER" id="PTHR33653:SF1">
    <property type="entry name" value="RIBONUCLEASE VAPC2"/>
    <property type="match status" value="1"/>
</dbReference>
<keyword evidence="5 8" id="KW-0378">Hydrolase</keyword>
<dbReference type="PANTHER" id="PTHR33653">
    <property type="entry name" value="RIBONUCLEASE VAPC2"/>
    <property type="match status" value="1"/>
</dbReference>
<dbReference type="Gene3D" id="3.40.50.1010">
    <property type="entry name" value="5'-nuclease"/>
    <property type="match status" value="1"/>
</dbReference>
<dbReference type="InterPro" id="IPR022907">
    <property type="entry name" value="VapC_family"/>
</dbReference>
<dbReference type="InterPro" id="IPR050556">
    <property type="entry name" value="Type_II_TA_system_RNase"/>
</dbReference>
<dbReference type="InterPro" id="IPR029060">
    <property type="entry name" value="PIN-like_dom_sf"/>
</dbReference>
<feature type="binding site" evidence="8">
    <location>
        <position position="9"/>
    </location>
    <ligand>
        <name>Mg(2+)</name>
        <dbReference type="ChEBI" id="CHEBI:18420"/>
    </ligand>
</feature>
<feature type="domain" description="PIN" evidence="9">
    <location>
        <begin position="6"/>
        <end position="125"/>
    </location>
</feature>
<evidence type="ECO:0000256" key="3">
    <source>
        <dbReference type="ARBA" id="ARBA00022722"/>
    </source>
</evidence>
<dbReference type="Pfam" id="PF01850">
    <property type="entry name" value="PIN"/>
    <property type="match status" value="1"/>
</dbReference>
<gene>
    <name evidence="8" type="primary">vapC</name>
    <name evidence="10" type="ORF">ACIGW0_05600</name>
</gene>
<dbReference type="CDD" id="cd18755">
    <property type="entry name" value="PIN_MtVapC3_VapC21-like"/>
    <property type="match status" value="1"/>
</dbReference>
<keyword evidence="6 8" id="KW-0460">Magnesium</keyword>
<dbReference type="HAMAP" id="MF_00265">
    <property type="entry name" value="VapC_Nob1"/>
    <property type="match status" value="1"/>
</dbReference>
<sequence>MSPVTYLVDTSAAVRILARKQVQEEWVKYLTEGTVGLCDLTELEILYSARSANDRLAKEDLLAQLFNWTPVPDGVYTRARRVQQMLTNQGEHRSAGPIDLLVAAAAELTGLTLLHYDKDFETVARVTGQPTQWVAPPGTA</sequence>
<evidence type="ECO:0000256" key="1">
    <source>
        <dbReference type="ARBA" id="ARBA00001946"/>
    </source>
</evidence>
<keyword evidence="11" id="KW-1185">Reference proteome</keyword>
<organism evidence="10 11">
    <name type="scientific">Streptomyces bikiniensis</name>
    <dbReference type="NCBI Taxonomy" id="1896"/>
    <lineage>
        <taxon>Bacteria</taxon>
        <taxon>Bacillati</taxon>
        <taxon>Actinomycetota</taxon>
        <taxon>Actinomycetes</taxon>
        <taxon>Kitasatosporales</taxon>
        <taxon>Streptomycetaceae</taxon>
        <taxon>Streptomyces</taxon>
    </lineage>
</organism>
<evidence type="ECO:0000256" key="6">
    <source>
        <dbReference type="ARBA" id="ARBA00022842"/>
    </source>
</evidence>
<evidence type="ECO:0000256" key="7">
    <source>
        <dbReference type="ARBA" id="ARBA00038093"/>
    </source>
</evidence>
<dbReference type="EMBL" id="JBITYT010000002">
    <property type="protein sequence ID" value="MFI9118874.1"/>
    <property type="molecule type" value="Genomic_DNA"/>
</dbReference>
<comment type="caution">
    <text evidence="10">The sequence shown here is derived from an EMBL/GenBank/DDBJ whole genome shotgun (WGS) entry which is preliminary data.</text>
</comment>
<feature type="binding site" evidence="8">
    <location>
        <position position="99"/>
    </location>
    <ligand>
        <name>Mg(2+)</name>
        <dbReference type="ChEBI" id="CHEBI:18420"/>
    </ligand>
</feature>
<comment type="function">
    <text evidence="8">Toxic component of a toxin-antitoxin (TA) system. An RNase.</text>
</comment>